<dbReference type="GO" id="GO:0005524">
    <property type="term" value="F:ATP binding"/>
    <property type="evidence" value="ECO:0007669"/>
    <property type="project" value="UniProtKB-KW"/>
</dbReference>
<evidence type="ECO:0000256" key="6">
    <source>
        <dbReference type="SAM" id="MobiDB-lite"/>
    </source>
</evidence>
<feature type="compositionally biased region" description="Acidic residues" evidence="6">
    <location>
        <begin position="577"/>
        <end position="590"/>
    </location>
</feature>
<dbReference type="SMART" id="SM00220">
    <property type="entry name" value="S_TKc"/>
    <property type="match status" value="1"/>
</dbReference>
<feature type="compositionally biased region" description="Basic residues" evidence="6">
    <location>
        <begin position="649"/>
        <end position="659"/>
    </location>
</feature>
<keyword evidence="1" id="KW-0723">Serine/threonine-protein kinase</keyword>
<feature type="region of interest" description="Disordered" evidence="6">
    <location>
        <begin position="551"/>
        <end position="590"/>
    </location>
</feature>
<comment type="caution">
    <text evidence="8">The sequence shown here is derived from an EMBL/GenBank/DDBJ whole genome shotgun (WGS) entry which is preliminary data.</text>
</comment>
<feature type="compositionally biased region" description="Polar residues" evidence="6">
    <location>
        <begin position="940"/>
        <end position="956"/>
    </location>
</feature>
<dbReference type="OrthoDB" id="504170at2759"/>
<dbReference type="AlphaFoldDB" id="A0A5B7FAP7"/>
<dbReference type="Proteomes" id="UP000324222">
    <property type="component" value="Unassembled WGS sequence"/>
</dbReference>
<feature type="domain" description="Protein kinase" evidence="7">
    <location>
        <begin position="14"/>
        <end position="267"/>
    </location>
</feature>
<dbReference type="InterPro" id="IPR008271">
    <property type="entry name" value="Ser/Thr_kinase_AS"/>
</dbReference>
<feature type="region of interest" description="Disordered" evidence="6">
    <location>
        <begin position="218"/>
        <end position="254"/>
    </location>
</feature>
<dbReference type="GO" id="GO:0035556">
    <property type="term" value="P:intracellular signal transduction"/>
    <property type="evidence" value="ECO:0007669"/>
    <property type="project" value="TreeGrafter"/>
</dbReference>
<dbReference type="Gene3D" id="1.10.510.10">
    <property type="entry name" value="Transferase(Phosphotransferase) domain 1"/>
    <property type="match status" value="1"/>
</dbReference>
<name>A0A5B7FAP7_PORTR</name>
<dbReference type="GO" id="GO:0004674">
    <property type="term" value="F:protein serine/threonine kinase activity"/>
    <property type="evidence" value="ECO:0007669"/>
    <property type="project" value="UniProtKB-KW"/>
</dbReference>
<keyword evidence="3" id="KW-0547">Nucleotide-binding</keyword>
<keyword evidence="4 8" id="KW-0418">Kinase</keyword>
<evidence type="ECO:0000256" key="5">
    <source>
        <dbReference type="ARBA" id="ARBA00022840"/>
    </source>
</evidence>
<evidence type="ECO:0000256" key="1">
    <source>
        <dbReference type="ARBA" id="ARBA00022527"/>
    </source>
</evidence>
<dbReference type="PROSITE" id="PS00108">
    <property type="entry name" value="PROTEIN_KINASE_ST"/>
    <property type="match status" value="1"/>
</dbReference>
<reference evidence="8 9" key="1">
    <citation type="submission" date="2019-05" db="EMBL/GenBank/DDBJ databases">
        <title>Another draft genome of Portunus trituberculatus and its Hox gene families provides insights of decapod evolution.</title>
        <authorList>
            <person name="Jeong J.-H."/>
            <person name="Song I."/>
            <person name="Kim S."/>
            <person name="Choi T."/>
            <person name="Kim D."/>
            <person name="Ryu S."/>
            <person name="Kim W."/>
        </authorList>
    </citation>
    <scope>NUCLEOTIDE SEQUENCE [LARGE SCALE GENOMIC DNA]</scope>
    <source>
        <tissue evidence="8">Muscle</tissue>
    </source>
</reference>
<organism evidence="8 9">
    <name type="scientific">Portunus trituberculatus</name>
    <name type="common">Swimming crab</name>
    <name type="synonym">Neptunus trituberculatus</name>
    <dbReference type="NCBI Taxonomy" id="210409"/>
    <lineage>
        <taxon>Eukaryota</taxon>
        <taxon>Metazoa</taxon>
        <taxon>Ecdysozoa</taxon>
        <taxon>Arthropoda</taxon>
        <taxon>Crustacea</taxon>
        <taxon>Multicrustacea</taxon>
        <taxon>Malacostraca</taxon>
        <taxon>Eumalacostraca</taxon>
        <taxon>Eucarida</taxon>
        <taxon>Decapoda</taxon>
        <taxon>Pleocyemata</taxon>
        <taxon>Brachyura</taxon>
        <taxon>Eubrachyura</taxon>
        <taxon>Portunoidea</taxon>
        <taxon>Portunidae</taxon>
        <taxon>Portuninae</taxon>
        <taxon>Portunus</taxon>
    </lineage>
</organism>
<keyword evidence="9" id="KW-1185">Reference proteome</keyword>
<dbReference type="Pfam" id="PF00069">
    <property type="entry name" value="Pkinase"/>
    <property type="match status" value="1"/>
</dbReference>
<dbReference type="InterPro" id="IPR011009">
    <property type="entry name" value="Kinase-like_dom_sf"/>
</dbReference>
<dbReference type="PROSITE" id="PS50011">
    <property type="entry name" value="PROTEIN_KINASE_DOM"/>
    <property type="match status" value="1"/>
</dbReference>
<dbReference type="PANTHER" id="PTHR24342">
    <property type="entry name" value="SERINE/THREONINE-PROTEIN KINASE 17"/>
    <property type="match status" value="1"/>
</dbReference>
<sequence length="977" mass="112928">MEARYGTEELKPLKKTLIFHHRGRFGTVYLVEDKKTRQKFAAKFVNTRRNQDRANVEREVEIMKTLNAEAAHPRLIQLYDAYDMEKEMCLVLEIVDGGELFERVINDDFVLTERACTVFVKQICEGVEFIHSKNILHLDMKPENILCLSREGNRVKICDFGLARKYDPRKKLQVLFGTPEFVAPEVVNFEPIGFGTDMWSVGVICYVLRRRRKQEEEEEKARKRKEAEEGEERKRKEAEEEEERKRKEMEAKRKDLERQIEEKKKKIAEEEERCKRMREEEEEAKRKKEEEEVRRKKEEEEARRKEEEERRRQEEEAKRKEEEERRKKEREEEERRKRKEEEARKKKEEEEARRRQKEEEEEVRRKELETEKKRKEEEEIKRRAAEEKRRKEEEDKKTKEAEEKRRREAEEKRRKEVEEKKRKEAERKKREAEEREKAEERRKKEEEEKKKKEAEKRREAEKKKKEMEEKKRKEEEEEKKRKEADEEKKKEDEEKKKGKERRRGGGGGGVAAERGGELERSKAQLREFVARWNSHPNSPYVVVAEDVPRGLEGARGASGASLTSVAVQPPSDLSHDDLDDEEAAAGDDEEFIHYTISAPLKGPASPPQVARCLEARLNLLQRQDATEDGKSGGKTSGRSKGGRSGGGRGSRRGEKRRSSSRSPSSGVLHDTEEAETIIKQILSSDHRSAYEEYQRMVGAMDGSGHLQRPEVVALQQEEGGTRRRTRTDSTSKHSRRQPSRDVPTEDRPPSRERNRSPAPPAHRRPSRDVPLSPSQMERIARSAPQAWPDLIVAPQDEADDEVRQFSLDVPVASLHKSPSGTLRSVPGLKVSADPEPEATPAVRRAHAPKGAPSLTPPPSPPSENYSKPALSPPPSPTPAHKTNLAPTPSPTPSSATDRKASLTPPPSPVPSHKDSSMSSEDPPSRLVEWILDIGTRTPPREQSTSSLQDRVTQMNMETRPGTEGVNYCLVFMCKSKP</sequence>
<accession>A0A5B7FAP7</accession>
<protein>
    <submittedName>
        <fullName evidence="8">Myosin light chain kinase, smooth muscle</fullName>
    </submittedName>
</protein>
<feature type="region of interest" description="Disordered" evidence="6">
    <location>
        <begin position="269"/>
        <end position="519"/>
    </location>
</feature>
<dbReference type="PANTHER" id="PTHR24342:SF20">
    <property type="entry name" value="MYOSIN LIGHT CHAIN KINASE, SMOOTH MUSCLE"/>
    <property type="match status" value="1"/>
</dbReference>
<proteinExistence type="predicted"/>
<evidence type="ECO:0000256" key="2">
    <source>
        <dbReference type="ARBA" id="ARBA00022679"/>
    </source>
</evidence>
<keyword evidence="2" id="KW-0808">Transferase</keyword>
<feature type="region of interest" description="Disordered" evidence="6">
    <location>
        <begin position="694"/>
        <end position="795"/>
    </location>
</feature>
<dbReference type="EMBL" id="VSRR010006401">
    <property type="protein sequence ID" value="MPC44710.1"/>
    <property type="molecule type" value="Genomic_DNA"/>
</dbReference>
<feature type="region of interest" description="Disordered" evidence="6">
    <location>
        <begin position="811"/>
        <end position="961"/>
    </location>
</feature>
<evidence type="ECO:0000256" key="4">
    <source>
        <dbReference type="ARBA" id="ARBA00022777"/>
    </source>
</evidence>
<feature type="compositionally biased region" description="Basic and acidic residues" evidence="6">
    <location>
        <begin position="738"/>
        <end position="755"/>
    </location>
</feature>
<feature type="region of interest" description="Disordered" evidence="6">
    <location>
        <begin position="621"/>
        <end position="680"/>
    </location>
</feature>
<dbReference type="GO" id="GO:0043065">
    <property type="term" value="P:positive regulation of apoptotic process"/>
    <property type="evidence" value="ECO:0007669"/>
    <property type="project" value="TreeGrafter"/>
</dbReference>
<keyword evidence="5" id="KW-0067">ATP-binding</keyword>
<evidence type="ECO:0000259" key="7">
    <source>
        <dbReference type="PROSITE" id="PS50011"/>
    </source>
</evidence>
<evidence type="ECO:0000313" key="8">
    <source>
        <dbReference type="EMBL" id="MPC44710.1"/>
    </source>
</evidence>
<dbReference type="Gene3D" id="3.30.200.20">
    <property type="entry name" value="Phosphorylase Kinase, domain 1"/>
    <property type="match status" value="1"/>
</dbReference>
<evidence type="ECO:0000256" key="3">
    <source>
        <dbReference type="ARBA" id="ARBA00022741"/>
    </source>
</evidence>
<dbReference type="InterPro" id="IPR000719">
    <property type="entry name" value="Prot_kinase_dom"/>
</dbReference>
<dbReference type="SUPFAM" id="SSF56112">
    <property type="entry name" value="Protein kinase-like (PK-like)"/>
    <property type="match status" value="1"/>
</dbReference>
<dbReference type="GO" id="GO:0005634">
    <property type="term" value="C:nucleus"/>
    <property type="evidence" value="ECO:0007669"/>
    <property type="project" value="TreeGrafter"/>
</dbReference>
<evidence type="ECO:0000313" key="9">
    <source>
        <dbReference type="Proteomes" id="UP000324222"/>
    </source>
</evidence>
<gene>
    <name evidence="8" type="primary">MYLK_1</name>
    <name evidence="8" type="ORF">E2C01_038389</name>
</gene>
<feature type="compositionally biased region" description="Basic and acidic residues" evidence="6">
    <location>
        <begin position="269"/>
        <end position="497"/>
    </location>
</feature>